<dbReference type="EMBL" id="JAVFHQ010000017">
    <property type="protein sequence ID" value="KAK4545873.1"/>
    <property type="molecule type" value="Genomic_DNA"/>
</dbReference>
<name>A0AAV9JLT4_9PEZI</name>
<dbReference type="SUPFAM" id="SSF54909">
    <property type="entry name" value="Dimeric alpha+beta barrel"/>
    <property type="match status" value="1"/>
</dbReference>
<comment type="caution">
    <text evidence="2">The sequence shown here is derived from an EMBL/GenBank/DDBJ whole genome shotgun (WGS) entry which is preliminary data.</text>
</comment>
<accession>A0AAV9JLT4</accession>
<proteinExistence type="predicted"/>
<evidence type="ECO:0000313" key="2">
    <source>
        <dbReference type="EMBL" id="KAK4545873.1"/>
    </source>
</evidence>
<feature type="domain" description="Stress-response A/B barrel" evidence="1">
    <location>
        <begin position="3"/>
        <end position="102"/>
    </location>
</feature>
<gene>
    <name evidence="2" type="ORF">LTR36_002437</name>
</gene>
<protein>
    <recommendedName>
        <fullName evidence="1">Stress-response A/B barrel domain-containing protein</fullName>
    </recommendedName>
</protein>
<evidence type="ECO:0000259" key="1">
    <source>
        <dbReference type="PROSITE" id="PS51502"/>
    </source>
</evidence>
<sequence length="102" mass="11910">MPIQRMTCFKMKNEDDIASMIEQYRMIEQTNQKDGKPYILEVSPRQTINDPRNQGFNFVASTTFASMDDFKYYDEECEAHKKLKAFAKDKVNGPPLLMFAEV</sequence>
<organism evidence="2 3">
    <name type="scientific">Oleoguttula mirabilis</name>
    <dbReference type="NCBI Taxonomy" id="1507867"/>
    <lineage>
        <taxon>Eukaryota</taxon>
        <taxon>Fungi</taxon>
        <taxon>Dikarya</taxon>
        <taxon>Ascomycota</taxon>
        <taxon>Pezizomycotina</taxon>
        <taxon>Dothideomycetes</taxon>
        <taxon>Dothideomycetidae</taxon>
        <taxon>Mycosphaerellales</taxon>
        <taxon>Teratosphaeriaceae</taxon>
        <taxon>Oleoguttula</taxon>
    </lineage>
</organism>
<reference evidence="2 3" key="1">
    <citation type="submission" date="2021-11" db="EMBL/GenBank/DDBJ databases">
        <title>Black yeast isolated from Biological Soil Crust.</title>
        <authorList>
            <person name="Kurbessoian T."/>
        </authorList>
    </citation>
    <scope>NUCLEOTIDE SEQUENCE [LARGE SCALE GENOMIC DNA]</scope>
    <source>
        <strain evidence="2 3">CCFEE 5522</strain>
    </source>
</reference>
<dbReference type="InterPro" id="IPR013097">
    <property type="entry name" value="Dabb"/>
</dbReference>
<keyword evidence="3" id="KW-1185">Reference proteome</keyword>
<dbReference type="Gene3D" id="3.30.70.100">
    <property type="match status" value="1"/>
</dbReference>
<dbReference type="InterPro" id="IPR011008">
    <property type="entry name" value="Dimeric_a/b-barrel"/>
</dbReference>
<evidence type="ECO:0000313" key="3">
    <source>
        <dbReference type="Proteomes" id="UP001324427"/>
    </source>
</evidence>
<dbReference type="Proteomes" id="UP001324427">
    <property type="component" value="Unassembled WGS sequence"/>
</dbReference>
<dbReference type="Pfam" id="PF07876">
    <property type="entry name" value="Dabb"/>
    <property type="match status" value="1"/>
</dbReference>
<dbReference type="AlphaFoldDB" id="A0AAV9JLT4"/>
<dbReference type="PROSITE" id="PS51502">
    <property type="entry name" value="S_R_A_B_BARREL"/>
    <property type="match status" value="1"/>
</dbReference>
<dbReference type="SMART" id="SM00886">
    <property type="entry name" value="Dabb"/>
    <property type="match status" value="1"/>
</dbReference>